<feature type="non-terminal residue" evidence="2">
    <location>
        <position position="86"/>
    </location>
</feature>
<protein>
    <recommendedName>
        <fullName evidence="4">Viral A-type inclusion protein</fullName>
    </recommendedName>
</protein>
<keyword evidence="1" id="KW-0175">Coiled coil</keyword>
<keyword evidence="3" id="KW-1185">Reference proteome</keyword>
<evidence type="ECO:0000313" key="2">
    <source>
        <dbReference type="EMBL" id="ETO00740.1"/>
    </source>
</evidence>
<reference evidence="2 3" key="1">
    <citation type="journal article" date="2013" name="Curr. Biol.">
        <title>The Genome of the Foraminiferan Reticulomyxa filosa.</title>
        <authorList>
            <person name="Glockner G."/>
            <person name="Hulsmann N."/>
            <person name="Schleicher M."/>
            <person name="Noegel A.A."/>
            <person name="Eichinger L."/>
            <person name="Gallinger C."/>
            <person name="Pawlowski J."/>
            <person name="Sierra R."/>
            <person name="Euteneuer U."/>
            <person name="Pillet L."/>
            <person name="Moustafa A."/>
            <person name="Platzer M."/>
            <person name="Groth M."/>
            <person name="Szafranski K."/>
            <person name="Schliwa M."/>
        </authorList>
    </citation>
    <scope>NUCLEOTIDE SEQUENCE [LARGE SCALE GENOMIC DNA]</scope>
</reference>
<comment type="caution">
    <text evidence="2">The sequence shown here is derived from an EMBL/GenBank/DDBJ whole genome shotgun (WGS) entry which is preliminary data.</text>
</comment>
<name>X6LJ42_RETFI</name>
<dbReference type="Proteomes" id="UP000023152">
    <property type="component" value="Unassembled WGS sequence"/>
</dbReference>
<evidence type="ECO:0000256" key="1">
    <source>
        <dbReference type="SAM" id="Coils"/>
    </source>
</evidence>
<evidence type="ECO:0008006" key="4">
    <source>
        <dbReference type="Google" id="ProtNLM"/>
    </source>
</evidence>
<feature type="coiled-coil region" evidence="1">
    <location>
        <begin position="8"/>
        <end position="63"/>
    </location>
</feature>
<gene>
    <name evidence="2" type="ORF">RFI_36700</name>
</gene>
<proteinExistence type="predicted"/>
<organism evidence="2 3">
    <name type="scientific">Reticulomyxa filosa</name>
    <dbReference type="NCBI Taxonomy" id="46433"/>
    <lineage>
        <taxon>Eukaryota</taxon>
        <taxon>Sar</taxon>
        <taxon>Rhizaria</taxon>
        <taxon>Retaria</taxon>
        <taxon>Foraminifera</taxon>
        <taxon>Monothalamids</taxon>
        <taxon>Reticulomyxidae</taxon>
        <taxon>Reticulomyxa</taxon>
    </lineage>
</organism>
<dbReference type="EMBL" id="ASPP01040137">
    <property type="protein sequence ID" value="ETO00740.1"/>
    <property type="molecule type" value="Genomic_DNA"/>
</dbReference>
<accession>X6LJ42</accession>
<dbReference type="AlphaFoldDB" id="X6LJ42"/>
<sequence length="86" mass="10661">MKINNKQFDNFKHELQEKDETINALKLDNIEFKKQLKQYQIKFDEFETKVKNQNINIQQLQHQLQIKTQFEEEEKEQKHNKNCQHM</sequence>
<evidence type="ECO:0000313" key="3">
    <source>
        <dbReference type="Proteomes" id="UP000023152"/>
    </source>
</evidence>